<protein>
    <submittedName>
        <fullName evidence="13">YegS/Rv2252/BmrU family lipid kinase</fullName>
    </submittedName>
</protein>
<keyword evidence="14" id="KW-1185">Reference proteome</keyword>
<gene>
    <name evidence="13" type="ORF">GCM10023092_06790</name>
</gene>
<evidence type="ECO:0000256" key="5">
    <source>
        <dbReference type="ARBA" id="ARBA00022741"/>
    </source>
</evidence>
<feature type="domain" description="DAGKc" evidence="12">
    <location>
        <begin position="1"/>
        <end position="131"/>
    </location>
</feature>
<evidence type="ECO:0000256" key="1">
    <source>
        <dbReference type="ARBA" id="ARBA00001946"/>
    </source>
</evidence>
<dbReference type="RefSeq" id="WP_344822700.1">
    <property type="nucleotide sequence ID" value="NZ_BAABEZ010000004.1"/>
</dbReference>
<dbReference type="InterPro" id="IPR050187">
    <property type="entry name" value="Lipid_Phosphate_FormReg"/>
</dbReference>
<dbReference type="SUPFAM" id="SSF111331">
    <property type="entry name" value="NAD kinase/diacylglycerol kinase-like"/>
    <property type="match status" value="1"/>
</dbReference>
<proteinExistence type="predicted"/>
<dbReference type="NCBIfam" id="TIGR00147">
    <property type="entry name" value="YegS/Rv2252/BmrU family lipid kinase"/>
    <property type="match status" value="1"/>
</dbReference>
<organism evidence="13 14">
    <name type="scientific">Rurimicrobium arvi</name>
    <dbReference type="NCBI Taxonomy" id="2049916"/>
    <lineage>
        <taxon>Bacteria</taxon>
        <taxon>Pseudomonadati</taxon>
        <taxon>Bacteroidota</taxon>
        <taxon>Chitinophagia</taxon>
        <taxon>Chitinophagales</taxon>
        <taxon>Chitinophagaceae</taxon>
        <taxon>Rurimicrobium</taxon>
    </lineage>
</organism>
<name>A0ABP8MKD5_9BACT</name>
<keyword evidence="2" id="KW-0444">Lipid biosynthesis</keyword>
<dbReference type="EMBL" id="BAABEZ010000004">
    <property type="protein sequence ID" value="GAA4450622.1"/>
    <property type="molecule type" value="Genomic_DNA"/>
</dbReference>
<dbReference type="InterPro" id="IPR005218">
    <property type="entry name" value="Diacylglycerol/lipid_kinase"/>
</dbReference>
<dbReference type="InterPro" id="IPR017438">
    <property type="entry name" value="ATP-NAD_kinase_N"/>
</dbReference>
<dbReference type="SMART" id="SM00046">
    <property type="entry name" value="DAGKc"/>
    <property type="match status" value="1"/>
</dbReference>
<evidence type="ECO:0000256" key="7">
    <source>
        <dbReference type="ARBA" id="ARBA00022840"/>
    </source>
</evidence>
<dbReference type="Proteomes" id="UP001501410">
    <property type="component" value="Unassembled WGS sequence"/>
</dbReference>
<keyword evidence="6 13" id="KW-0418">Kinase</keyword>
<keyword evidence="3" id="KW-0808">Transferase</keyword>
<evidence type="ECO:0000256" key="3">
    <source>
        <dbReference type="ARBA" id="ARBA00022679"/>
    </source>
</evidence>
<reference evidence="14" key="1">
    <citation type="journal article" date="2019" name="Int. J. Syst. Evol. Microbiol.">
        <title>The Global Catalogue of Microorganisms (GCM) 10K type strain sequencing project: providing services to taxonomists for standard genome sequencing and annotation.</title>
        <authorList>
            <consortium name="The Broad Institute Genomics Platform"/>
            <consortium name="The Broad Institute Genome Sequencing Center for Infectious Disease"/>
            <person name="Wu L."/>
            <person name="Ma J."/>
        </authorList>
    </citation>
    <scope>NUCLEOTIDE SEQUENCE [LARGE SCALE GENOMIC DNA]</scope>
    <source>
        <strain evidence="14">JCM 31921</strain>
    </source>
</reference>
<dbReference type="Gene3D" id="3.40.50.10330">
    <property type="entry name" value="Probable inorganic polyphosphate/atp-NAD kinase, domain 1"/>
    <property type="match status" value="1"/>
</dbReference>
<dbReference type="PANTHER" id="PTHR12358">
    <property type="entry name" value="SPHINGOSINE KINASE"/>
    <property type="match status" value="1"/>
</dbReference>
<keyword evidence="7" id="KW-0067">ATP-binding</keyword>
<dbReference type="GO" id="GO:0016301">
    <property type="term" value="F:kinase activity"/>
    <property type="evidence" value="ECO:0007669"/>
    <property type="project" value="UniProtKB-KW"/>
</dbReference>
<evidence type="ECO:0000259" key="12">
    <source>
        <dbReference type="PROSITE" id="PS50146"/>
    </source>
</evidence>
<keyword evidence="5" id="KW-0547">Nucleotide-binding</keyword>
<keyword evidence="9" id="KW-0443">Lipid metabolism</keyword>
<evidence type="ECO:0000256" key="9">
    <source>
        <dbReference type="ARBA" id="ARBA00023098"/>
    </source>
</evidence>
<dbReference type="InterPro" id="IPR016064">
    <property type="entry name" value="NAD/diacylglycerol_kinase_sf"/>
</dbReference>
<evidence type="ECO:0000313" key="13">
    <source>
        <dbReference type="EMBL" id="GAA4450622.1"/>
    </source>
</evidence>
<evidence type="ECO:0000256" key="8">
    <source>
        <dbReference type="ARBA" id="ARBA00022842"/>
    </source>
</evidence>
<dbReference type="Pfam" id="PF00781">
    <property type="entry name" value="DAGK_cat"/>
    <property type="match status" value="1"/>
</dbReference>
<dbReference type="InterPro" id="IPR045540">
    <property type="entry name" value="YegS/DAGK_C"/>
</dbReference>
<evidence type="ECO:0000313" key="14">
    <source>
        <dbReference type="Proteomes" id="UP001501410"/>
    </source>
</evidence>
<evidence type="ECO:0000256" key="11">
    <source>
        <dbReference type="ARBA" id="ARBA00023264"/>
    </source>
</evidence>
<keyword evidence="11" id="KW-1208">Phospholipid metabolism</keyword>
<dbReference type="Pfam" id="PF19279">
    <property type="entry name" value="YegS_C"/>
    <property type="match status" value="1"/>
</dbReference>
<sequence length="292" mass="32485">MSRRKLVFIVNPRSGVERNKQVQQAIDQIIDKDLYEYEILHTQRAGHGEDLAREAAANGVFAVVAVGGDGSVNDIIRGLYGTGTALAIIPKGSGNGLARALQIPMKVEKALQLINRGKTEMIDIGKANGKIFASNAGLGYDALICKKFANSNRRGLAIYSWLVTKYMWLYRDRSWTIRVNGEELKRKAFLINVANGTQMGYNFKIAPDADWTDGLFDLVIIRKFPKILGGLLAYRMFDGSLLNSRFVERIRTDRVEVSAPDLKWMQTDGDPVSCAETVVFEMLKGVQKVIIP</sequence>
<keyword evidence="10" id="KW-0594">Phospholipid biosynthesis</keyword>
<dbReference type="PANTHER" id="PTHR12358:SF106">
    <property type="entry name" value="LIPID KINASE YEGS"/>
    <property type="match status" value="1"/>
</dbReference>
<evidence type="ECO:0000256" key="10">
    <source>
        <dbReference type="ARBA" id="ARBA00023209"/>
    </source>
</evidence>
<dbReference type="PROSITE" id="PS50146">
    <property type="entry name" value="DAGK"/>
    <property type="match status" value="1"/>
</dbReference>
<comment type="cofactor">
    <cofactor evidence="1">
        <name>Mg(2+)</name>
        <dbReference type="ChEBI" id="CHEBI:18420"/>
    </cofactor>
</comment>
<dbReference type="Gene3D" id="2.60.200.40">
    <property type="match status" value="1"/>
</dbReference>
<evidence type="ECO:0000256" key="6">
    <source>
        <dbReference type="ARBA" id="ARBA00022777"/>
    </source>
</evidence>
<comment type="caution">
    <text evidence="13">The sequence shown here is derived from an EMBL/GenBank/DDBJ whole genome shotgun (WGS) entry which is preliminary data.</text>
</comment>
<accession>A0ABP8MKD5</accession>
<keyword evidence="8" id="KW-0460">Magnesium</keyword>
<keyword evidence="4" id="KW-0479">Metal-binding</keyword>
<evidence type="ECO:0000256" key="2">
    <source>
        <dbReference type="ARBA" id="ARBA00022516"/>
    </source>
</evidence>
<dbReference type="InterPro" id="IPR001206">
    <property type="entry name" value="Diacylglycerol_kinase_cat_dom"/>
</dbReference>
<evidence type="ECO:0000256" key="4">
    <source>
        <dbReference type="ARBA" id="ARBA00022723"/>
    </source>
</evidence>